<dbReference type="InterPro" id="IPR025532">
    <property type="entry name" value="G6P_1-epimerase"/>
</dbReference>
<evidence type="ECO:0000256" key="3">
    <source>
        <dbReference type="ARBA" id="ARBA00023235"/>
    </source>
</evidence>
<feature type="active site" evidence="5">
    <location>
        <position position="191"/>
    </location>
</feature>
<evidence type="ECO:0000256" key="4">
    <source>
        <dbReference type="PIRNR" id="PIRNR016020"/>
    </source>
</evidence>
<dbReference type="EMBL" id="JAADZU010000074">
    <property type="protein sequence ID" value="NDK91587.1"/>
    <property type="molecule type" value="Genomic_DNA"/>
</dbReference>
<dbReference type="PANTHER" id="PTHR11122">
    <property type="entry name" value="APOSPORY-ASSOCIATED PROTEIN C-RELATED"/>
    <property type="match status" value="1"/>
</dbReference>
<dbReference type="EC" id="5.1.3.15" evidence="4"/>
<feature type="active site" evidence="5">
    <location>
        <position position="296"/>
    </location>
</feature>
<evidence type="ECO:0000256" key="5">
    <source>
        <dbReference type="PIRSR" id="PIRSR016020-1"/>
    </source>
</evidence>
<protein>
    <recommendedName>
        <fullName evidence="4">Putative glucose-6-phosphate 1-epimerase</fullName>
        <ecNumber evidence="4">5.1.3.15</ecNumber>
    </recommendedName>
</protein>
<comment type="caution">
    <text evidence="6">The sequence shown here is derived from an EMBL/GenBank/DDBJ whole genome shotgun (WGS) entry which is preliminary data.</text>
</comment>
<evidence type="ECO:0000313" key="7">
    <source>
        <dbReference type="Proteomes" id="UP000466307"/>
    </source>
</evidence>
<dbReference type="InterPro" id="IPR011013">
    <property type="entry name" value="Gal_mutarotase_sf_dom"/>
</dbReference>
<dbReference type="GO" id="GO:0030246">
    <property type="term" value="F:carbohydrate binding"/>
    <property type="evidence" value="ECO:0007669"/>
    <property type="project" value="UniProtKB-UniRule"/>
</dbReference>
<dbReference type="InterPro" id="IPR008183">
    <property type="entry name" value="Aldose_1/G6P_1-epimerase"/>
</dbReference>
<gene>
    <name evidence="6" type="ORF">GYA93_18680</name>
</gene>
<dbReference type="GO" id="GO:0005975">
    <property type="term" value="P:carbohydrate metabolic process"/>
    <property type="evidence" value="ECO:0007669"/>
    <property type="project" value="InterPro"/>
</dbReference>
<dbReference type="Gene3D" id="2.70.98.10">
    <property type="match status" value="1"/>
</dbReference>
<keyword evidence="7" id="KW-1185">Reference proteome</keyword>
<comment type="similarity">
    <text evidence="2 4">Belongs to the glucose-6-phosphate 1-epimerase family.</text>
</comment>
<accession>A0A7K3LVK7</accession>
<dbReference type="Proteomes" id="UP000466307">
    <property type="component" value="Unassembled WGS sequence"/>
</dbReference>
<dbReference type="SUPFAM" id="SSF74650">
    <property type="entry name" value="Galactose mutarotase-like"/>
    <property type="match status" value="1"/>
</dbReference>
<dbReference type="AlphaFoldDB" id="A0A7K3LVK7"/>
<dbReference type="PANTHER" id="PTHR11122:SF13">
    <property type="entry name" value="GLUCOSE-6-PHOSPHATE 1-EPIMERASE"/>
    <property type="match status" value="1"/>
</dbReference>
<evidence type="ECO:0000256" key="2">
    <source>
        <dbReference type="ARBA" id="ARBA00005866"/>
    </source>
</evidence>
<reference evidence="6 7" key="1">
    <citation type="submission" date="2020-01" db="EMBL/GenBank/DDBJ databases">
        <title>Investigation of new actinobacteria for the biodesulphurisation of diesel fuel.</title>
        <authorList>
            <person name="Athi Narayanan S.M."/>
        </authorList>
    </citation>
    <scope>NUCLEOTIDE SEQUENCE [LARGE SCALE GENOMIC DNA]</scope>
    <source>
        <strain evidence="6 7">213E</strain>
    </source>
</reference>
<dbReference type="PIRSF" id="PIRSF016020">
    <property type="entry name" value="PHexose_mutarotase"/>
    <property type="match status" value="1"/>
</dbReference>
<proteinExistence type="inferred from homology"/>
<dbReference type="Pfam" id="PF01263">
    <property type="entry name" value="Aldose_epim"/>
    <property type="match status" value="1"/>
</dbReference>
<dbReference type="GO" id="GO:0047938">
    <property type="term" value="F:glucose-6-phosphate 1-epimerase activity"/>
    <property type="evidence" value="ECO:0007669"/>
    <property type="project" value="UniProtKB-UniRule"/>
</dbReference>
<dbReference type="CDD" id="cd09020">
    <property type="entry name" value="D-hex-6-P-epi_like"/>
    <property type="match status" value="1"/>
</dbReference>
<keyword evidence="3 4" id="KW-0413">Isomerase</keyword>
<comment type="catalytic activity">
    <reaction evidence="1">
        <text>alpha-D-glucose 6-phosphate = beta-D-glucose 6-phosphate</text>
        <dbReference type="Rhea" id="RHEA:16249"/>
        <dbReference type="ChEBI" id="CHEBI:58225"/>
        <dbReference type="ChEBI" id="CHEBI:58247"/>
        <dbReference type="EC" id="5.1.3.15"/>
    </reaction>
</comment>
<sequence>MEDACRRAGVGRRTGGTGTGISGGYRRVTVVCQAHGVSDFDQIPGVSIGIHQGLEAIIVETPQARAAVSLFGGHVLSFVPTGAVDVFWVSPLVKAPPTPIRGGTPVCWPYFGKEGQTGDVPSHGYARTARWTVTGGGVLDGGDVEVHLAPVGLGHLDLRLRMTLRIGASLEQTLSTTNPGTRPVRLTEALHNYFRVSDATAVHVDGLAGLTYLDKFDDMAAHEQDCDWRLPADPARSDRIYPGAGGRYLLVDPGLGRRIEIVTQGARSAVVWNPGEAVASGMADVGLHWRGFVCVEAANAGPDVVEVPGQTTHSMSQTITVSSLD</sequence>
<evidence type="ECO:0000256" key="1">
    <source>
        <dbReference type="ARBA" id="ARBA00001096"/>
    </source>
</evidence>
<organism evidence="6 7">
    <name type="scientific">Gordonia desulfuricans</name>
    <dbReference type="NCBI Taxonomy" id="89051"/>
    <lineage>
        <taxon>Bacteria</taxon>
        <taxon>Bacillati</taxon>
        <taxon>Actinomycetota</taxon>
        <taxon>Actinomycetes</taxon>
        <taxon>Mycobacteriales</taxon>
        <taxon>Gordoniaceae</taxon>
        <taxon>Gordonia</taxon>
    </lineage>
</organism>
<evidence type="ECO:0000313" key="6">
    <source>
        <dbReference type="EMBL" id="NDK91587.1"/>
    </source>
</evidence>
<dbReference type="InterPro" id="IPR014718">
    <property type="entry name" value="GH-type_carb-bd"/>
</dbReference>
<name>A0A7K3LVK7_9ACTN</name>